<dbReference type="AlphaFoldDB" id="A0A0J7JEV0"/>
<accession>A0A0J7JEV0</accession>
<feature type="domain" description="Integrase catalytic" evidence="1">
    <location>
        <begin position="11"/>
        <end position="59"/>
    </location>
</feature>
<dbReference type="GO" id="GO:0015074">
    <property type="term" value="P:DNA integration"/>
    <property type="evidence" value="ECO:0007669"/>
    <property type="project" value="InterPro"/>
</dbReference>
<dbReference type="EMBL" id="LFBU01000001">
    <property type="protein sequence ID" value="KMQ76429.1"/>
    <property type="molecule type" value="Genomic_DNA"/>
</dbReference>
<keyword evidence="3" id="KW-1185">Reference proteome</keyword>
<organism evidence="2 3">
    <name type="scientific">Marinobacter subterrani</name>
    <dbReference type="NCBI Taxonomy" id="1658765"/>
    <lineage>
        <taxon>Bacteria</taxon>
        <taxon>Pseudomonadati</taxon>
        <taxon>Pseudomonadota</taxon>
        <taxon>Gammaproteobacteria</taxon>
        <taxon>Pseudomonadales</taxon>
        <taxon>Marinobacteraceae</taxon>
        <taxon>Marinobacter</taxon>
    </lineage>
</organism>
<gene>
    <name evidence="2" type="ORF">Msub_12642</name>
</gene>
<dbReference type="PATRIC" id="fig|1658765.3.peg.2662"/>
<sequence length="93" mass="10751">MGSPDAFVLSRLKEELIYAELFDSIAVAKSATFGYIEVFYNRKRRHSALCYLGPVEYERRCALPSVYFSWVEPESIDLTIRAFEGERRYGSVL</sequence>
<dbReference type="STRING" id="1658765.Msub_12642"/>
<proteinExistence type="predicted"/>
<dbReference type="Proteomes" id="UP000036102">
    <property type="component" value="Unassembled WGS sequence"/>
</dbReference>
<dbReference type="InterPro" id="IPR050900">
    <property type="entry name" value="Transposase_IS3/IS150/IS904"/>
</dbReference>
<evidence type="ECO:0000259" key="1">
    <source>
        <dbReference type="Pfam" id="PF13333"/>
    </source>
</evidence>
<comment type="caution">
    <text evidence="2">The sequence shown here is derived from an EMBL/GenBank/DDBJ whole genome shotgun (WGS) entry which is preliminary data.</text>
</comment>
<dbReference type="OrthoDB" id="9810995at2"/>
<dbReference type="InterPro" id="IPR001584">
    <property type="entry name" value="Integrase_cat-core"/>
</dbReference>
<dbReference type="PANTHER" id="PTHR46889:SF4">
    <property type="entry name" value="TRANSPOSASE INSO FOR INSERTION SEQUENCE ELEMENT IS911B-RELATED"/>
    <property type="match status" value="1"/>
</dbReference>
<dbReference type="PANTHER" id="PTHR46889">
    <property type="entry name" value="TRANSPOSASE INSF FOR INSERTION SEQUENCE IS3B-RELATED"/>
    <property type="match status" value="1"/>
</dbReference>
<name>A0A0J7JEV0_9GAMM</name>
<dbReference type="Pfam" id="PF13333">
    <property type="entry name" value="rve_2"/>
    <property type="match status" value="1"/>
</dbReference>
<protein>
    <submittedName>
        <fullName evidence="2">Integrase core domain</fullName>
    </submittedName>
</protein>
<evidence type="ECO:0000313" key="3">
    <source>
        <dbReference type="Proteomes" id="UP000036102"/>
    </source>
</evidence>
<evidence type="ECO:0000313" key="2">
    <source>
        <dbReference type="EMBL" id="KMQ76429.1"/>
    </source>
</evidence>
<dbReference type="RefSeq" id="WP_082146489.1">
    <property type="nucleotide sequence ID" value="NZ_LFBU01000001.1"/>
</dbReference>
<reference evidence="2 3" key="1">
    <citation type="submission" date="2015-06" db="EMBL/GenBank/DDBJ databases">
        <title>Marinobacter subterrani, a genetically tractable neutrophilic iron-oxidizing strain isolated from the Soudan Iron Mine.</title>
        <authorList>
            <person name="Bonis B.M."/>
            <person name="Gralnick J.A."/>
        </authorList>
    </citation>
    <scope>NUCLEOTIDE SEQUENCE [LARGE SCALE GENOMIC DNA]</scope>
    <source>
        <strain evidence="2 3">JG233</strain>
    </source>
</reference>